<feature type="region of interest" description="Disordered" evidence="1">
    <location>
        <begin position="38"/>
        <end position="68"/>
    </location>
</feature>
<protein>
    <submittedName>
        <fullName evidence="2">DUF2946 domain-containing protein</fullName>
    </submittedName>
</protein>
<gene>
    <name evidence="2" type="ORF">ACFFHW_07625</name>
</gene>
<accession>A0ABV6G2H9</accession>
<organism evidence="2 3">
    <name type="scientific">Kushneria aurantia</name>
    <dbReference type="NCBI Taxonomy" id="504092"/>
    <lineage>
        <taxon>Bacteria</taxon>
        <taxon>Pseudomonadati</taxon>
        <taxon>Pseudomonadota</taxon>
        <taxon>Gammaproteobacteria</taxon>
        <taxon>Oceanospirillales</taxon>
        <taxon>Halomonadaceae</taxon>
        <taxon>Kushneria</taxon>
    </lineage>
</organism>
<reference evidence="2 3" key="1">
    <citation type="submission" date="2024-09" db="EMBL/GenBank/DDBJ databases">
        <authorList>
            <person name="Sun Q."/>
            <person name="Mori K."/>
        </authorList>
    </citation>
    <scope>NUCLEOTIDE SEQUENCE [LARGE SCALE GENOMIC DNA]</scope>
    <source>
        <strain evidence="2 3">CCM 7415</strain>
    </source>
</reference>
<feature type="compositionally biased region" description="Basic residues" evidence="1">
    <location>
        <begin position="45"/>
        <end position="61"/>
    </location>
</feature>
<keyword evidence="3" id="KW-1185">Reference proteome</keyword>
<evidence type="ECO:0000313" key="3">
    <source>
        <dbReference type="Proteomes" id="UP001589814"/>
    </source>
</evidence>
<dbReference type="EMBL" id="JBHLVX010000025">
    <property type="protein sequence ID" value="MFC0267857.1"/>
    <property type="molecule type" value="Genomic_DNA"/>
</dbReference>
<evidence type="ECO:0000313" key="2">
    <source>
        <dbReference type="EMBL" id="MFC0267857.1"/>
    </source>
</evidence>
<dbReference type="RefSeq" id="WP_019952807.1">
    <property type="nucleotide sequence ID" value="NZ_JBHLVX010000025.1"/>
</dbReference>
<proteinExistence type="predicted"/>
<dbReference type="InterPro" id="IPR021333">
    <property type="entry name" value="DUF2946"/>
</dbReference>
<comment type="caution">
    <text evidence="2">The sequence shown here is derived from an EMBL/GenBank/DDBJ whole genome shotgun (WGS) entry which is preliminary data.</text>
</comment>
<evidence type="ECO:0000256" key="1">
    <source>
        <dbReference type="SAM" id="MobiDB-lite"/>
    </source>
</evidence>
<name>A0ABV6G2H9_9GAMM</name>
<sequence>MPRLNASFAARLALAALLIIFIAPVVSQSLAALNTSAPHAGAMSHGHHHQSASDHGHHHHTAAADDDGSTGGVHANFDSCGYCSLLSHFPLAAQRDFFLPPERAGPHAAPIMAIRVGHGRSAVFPNALSRAPPPNGPLSA</sequence>
<dbReference type="Proteomes" id="UP001589814">
    <property type="component" value="Unassembled WGS sequence"/>
</dbReference>
<dbReference type="Pfam" id="PF11162">
    <property type="entry name" value="DUF2946"/>
    <property type="match status" value="1"/>
</dbReference>